<evidence type="ECO:0000313" key="21">
    <source>
        <dbReference type="Proteomes" id="UP000007303"/>
    </source>
</evidence>
<keyword evidence="11" id="KW-0498">Mitosis</keyword>
<evidence type="ECO:0000256" key="6">
    <source>
        <dbReference type="ARBA" id="ARBA00022454"/>
    </source>
</evidence>
<dbReference type="GO" id="GO:0040001">
    <property type="term" value="P:establishment of mitotic spindle localization"/>
    <property type="evidence" value="ECO:0007669"/>
    <property type="project" value="TreeGrafter"/>
</dbReference>
<dbReference type="InterPro" id="IPR021133">
    <property type="entry name" value="HEAT_type_2"/>
</dbReference>
<dbReference type="FunFam" id="1.25.10.10:FF:000031">
    <property type="entry name" value="CLIP-associating protein 1 isoform 2"/>
    <property type="match status" value="1"/>
</dbReference>
<dbReference type="InParanoid" id="H3CY19"/>
<dbReference type="Pfam" id="PF23271">
    <property type="entry name" value="HEAT_GCN1"/>
    <property type="match status" value="1"/>
</dbReference>
<evidence type="ECO:0000256" key="1">
    <source>
        <dbReference type="ARBA" id="ARBA00004186"/>
    </source>
</evidence>
<dbReference type="SUPFAM" id="SSF48371">
    <property type="entry name" value="ARM repeat"/>
    <property type="match status" value="2"/>
</dbReference>
<evidence type="ECO:0000313" key="20">
    <source>
        <dbReference type="Ensembl" id="ENSTNIP00000013154.1"/>
    </source>
</evidence>
<feature type="region of interest" description="Disordered" evidence="18">
    <location>
        <begin position="538"/>
        <end position="612"/>
    </location>
</feature>
<feature type="domain" description="TOG" evidence="19">
    <location>
        <begin position="824"/>
        <end position="1060"/>
    </location>
</feature>
<feature type="compositionally biased region" description="Polar residues" evidence="18">
    <location>
        <begin position="663"/>
        <end position="676"/>
    </location>
</feature>
<feature type="region of interest" description="Disordered" evidence="18">
    <location>
        <begin position="231"/>
        <end position="290"/>
    </location>
</feature>
<evidence type="ECO:0000256" key="7">
    <source>
        <dbReference type="ARBA" id="ARBA00022490"/>
    </source>
</evidence>
<dbReference type="STRING" id="99883.ENSTNIP00000013154"/>
<feature type="compositionally biased region" description="Low complexity" evidence="18">
    <location>
        <begin position="247"/>
        <end position="261"/>
    </location>
</feature>
<organism evidence="20 21">
    <name type="scientific">Tetraodon nigroviridis</name>
    <name type="common">Spotted green pufferfish</name>
    <name type="synonym">Chelonodon nigroviridis</name>
    <dbReference type="NCBI Taxonomy" id="99883"/>
    <lineage>
        <taxon>Eukaryota</taxon>
        <taxon>Metazoa</taxon>
        <taxon>Chordata</taxon>
        <taxon>Craniata</taxon>
        <taxon>Vertebrata</taxon>
        <taxon>Euteleostomi</taxon>
        <taxon>Actinopterygii</taxon>
        <taxon>Neopterygii</taxon>
        <taxon>Teleostei</taxon>
        <taxon>Neoteleostei</taxon>
        <taxon>Acanthomorphata</taxon>
        <taxon>Eupercaria</taxon>
        <taxon>Tetraodontiformes</taxon>
        <taxon>Tetradontoidea</taxon>
        <taxon>Tetraodontidae</taxon>
        <taxon>Tetraodon</taxon>
    </lineage>
</organism>
<keyword evidence="13" id="KW-0333">Golgi apparatus</keyword>
<dbReference type="FunFam" id="1.25.10.10:FF:000001">
    <property type="entry name" value="CLIP-associating protein 1 isoform 2"/>
    <property type="match status" value="1"/>
</dbReference>
<feature type="compositionally biased region" description="Low complexity" evidence="18">
    <location>
        <begin position="543"/>
        <end position="557"/>
    </location>
</feature>
<dbReference type="GO" id="GO:0000776">
    <property type="term" value="C:kinetochore"/>
    <property type="evidence" value="ECO:0007669"/>
    <property type="project" value="UniProtKB-KW"/>
</dbReference>
<keyword evidence="21" id="KW-1185">Reference proteome</keyword>
<dbReference type="PANTHER" id="PTHR21567:SF28">
    <property type="entry name" value="CLIP-ASSOCIATING PROTEIN 1"/>
    <property type="match status" value="1"/>
</dbReference>
<dbReference type="Proteomes" id="UP000007303">
    <property type="component" value="Unassembled WGS sequence"/>
</dbReference>
<comment type="subcellular location">
    <subcellularLocation>
        <location evidence="4">Chromosome</location>
        <location evidence="4">Centromere</location>
        <location evidence="4">Kinetochore</location>
    </subcellularLocation>
    <subcellularLocation>
        <location evidence="2">Cytoplasm</location>
        <location evidence="2">Cytoskeleton</location>
        <location evidence="2">Microtubule organizing center</location>
        <location evidence="2">Centrosome</location>
    </subcellularLocation>
    <subcellularLocation>
        <location evidence="1">Cytoplasm</location>
        <location evidence="1">Cytoskeleton</location>
        <location evidence="1">Spindle</location>
    </subcellularLocation>
    <subcellularLocation>
        <location evidence="3">Golgi apparatus</location>
        <location evidence="3">trans-Golgi network</location>
    </subcellularLocation>
</comment>
<keyword evidence="9" id="KW-0493">Microtubule</keyword>
<evidence type="ECO:0000256" key="18">
    <source>
        <dbReference type="SAM" id="MobiDB-lite"/>
    </source>
</evidence>
<dbReference type="GeneTree" id="ENSGT00940000154817"/>
<evidence type="ECO:0000256" key="15">
    <source>
        <dbReference type="ARBA" id="ARBA00023306"/>
    </source>
</evidence>
<keyword evidence="7" id="KW-0963">Cytoplasm</keyword>
<dbReference type="FunFam" id="1.25.10.10:FF:000005">
    <property type="entry name" value="CLIP-associating protein 1 isoform 2"/>
    <property type="match status" value="1"/>
</dbReference>
<dbReference type="Ensembl" id="ENSTNIT00000013346.1">
    <property type="protein sequence ID" value="ENSTNIP00000013154.1"/>
    <property type="gene ID" value="ENSTNIG00000010252.1"/>
</dbReference>
<evidence type="ECO:0000256" key="11">
    <source>
        <dbReference type="ARBA" id="ARBA00022776"/>
    </source>
</evidence>
<dbReference type="GO" id="GO:0005881">
    <property type="term" value="C:cytoplasmic microtubule"/>
    <property type="evidence" value="ECO:0007669"/>
    <property type="project" value="TreeGrafter"/>
</dbReference>
<dbReference type="GO" id="GO:0030010">
    <property type="term" value="P:establishment of cell polarity"/>
    <property type="evidence" value="ECO:0007669"/>
    <property type="project" value="UniProtKB-ARBA"/>
</dbReference>
<dbReference type="PROSITE" id="PS50077">
    <property type="entry name" value="HEAT_REPEAT"/>
    <property type="match status" value="1"/>
</dbReference>
<reference evidence="20" key="3">
    <citation type="submission" date="2025-09" db="UniProtKB">
        <authorList>
            <consortium name="Ensembl"/>
        </authorList>
    </citation>
    <scope>IDENTIFICATION</scope>
</reference>
<dbReference type="InterPro" id="IPR057546">
    <property type="entry name" value="HEAT_GCN1"/>
</dbReference>
<keyword evidence="15" id="KW-0131">Cell cycle</keyword>
<accession>H3CY19</accession>
<feature type="compositionally biased region" description="Low complexity" evidence="18">
    <location>
        <begin position="600"/>
        <end position="612"/>
    </location>
</feature>
<feature type="compositionally biased region" description="Low complexity" evidence="18">
    <location>
        <begin position="708"/>
        <end position="719"/>
    </location>
</feature>
<dbReference type="Pfam" id="PF12348">
    <property type="entry name" value="CLASP_N"/>
    <property type="match status" value="1"/>
</dbReference>
<evidence type="ECO:0000256" key="16">
    <source>
        <dbReference type="ARBA" id="ARBA00023328"/>
    </source>
</evidence>
<feature type="compositionally biased region" description="Low complexity" evidence="18">
    <location>
        <begin position="803"/>
        <end position="817"/>
    </location>
</feature>
<feature type="compositionally biased region" description="Polar residues" evidence="18">
    <location>
        <begin position="728"/>
        <end position="738"/>
    </location>
</feature>
<dbReference type="Gene3D" id="1.25.10.10">
    <property type="entry name" value="Leucine-rich Repeat Variant"/>
    <property type="match status" value="4"/>
</dbReference>
<name>H3CY19_TETNG</name>
<evidence type="ECO:0000256" key="8">
    <source>
        <dbReference type="ARBA" id="ARBA00022618"/>
    </source>
</evidence>
<protein>
    <submittedName>
        <fullName evidence="20">Cytoplasmic linker associated protein 1</fullName>
    </submittedName>
</protein>
<feature type="region of interest" description="Disordered" evidence="18">
    <location>
        <begin position="637"/>
        <end position="746"/>
    </location>
</feature>
<dbReference type="GO" id="GO:0007026">
    <property type="term" value="P:negative regulation of microtubule depolymerization"/>
    <property type="evidence" value="ECO:0007669"/>
    <property type="project" value="UniProtKB-ARBA"/>
</dbReference>
<keyword evidence="12" id="KW-0995">Kinetochore</keyword>
<dbReference type="InterPro" id="IPR048491">
    <property type="entry name" value="XMAP215_CLASP_TOG"/>
</dbReference>
<comment type="similarity">
    <text evidence="5">Belongs to the CLASP family.</text>
</comment>
<dbReference type="OMA" id="WMFDPRI"/>
<feature type="repeat" description="HEAT" evidence="17">
    <location>
        <begin position="165"/>
        <end position="203"/>
    </location>
</feature>
<evidence type="ECO:0000256" key="3">
    <source>
        <dbReference type="ARBA" id="ARBA00004601"/>
    </source>
</evidence>
<reference evidence="21" key="1">
    <citation type="journal article" date="2004" name="Nature">
        <title>Genome duplication in the teleost fish Tetraodon nigroviridis reveals the early vertebrate proto-karyotype.</title>
        <authorList>
            <person name="Jaillon O."/>
            <person name="Aury J.-M."/>
            <person name="Brunet F."/>
            <person name="Petit J.-L."/>
            <person name="Stange-Thomann N."/>
            <person name="Mauceli E."/>
            <person name="Bouneau L."/>
            <person name="Fischer C."/>
            <person name="Ozouf-Costaz C."/>
            <person name="Bernot A."/>
            <person name="Nicaud S."/>
            <person name="Jaffe D."/>
            <person name="Fisher S."/>
            <person name="Lutfalla G."/>
            <person name="Dossat C."/>
            <person name="Segurens B."/>
            <person name="Dasilva C."/>
            <person name="Salanoubat M."/>
            <person name="Levy M."/>
            <person name="Boudet N."/>
            <person name="Castellano S."/>
            <person name="Anthouard V."/>
            <person name="Jubin C."/>
            <person name="Castelli V."/>
            <person name="Katinka M."/>
            <person name="Vacherie B."/>
            <person name="Biemont C."/>
            <person name="Skalli Z."/>
            <person name="Cattolico L."/>
            <person name="Poulain J."/>
            <person name="De Berardinis V."/>
            <person name="Cruaud C."/>
            <person name="Duprat S."/>
            <person name="Brottier P."/>
            <person name="Coutanceau J.-P."/>
            <person name="Gouzy J."/>
            <person name="Parra G."/>
            <person name="Lardier G."/>
            <person name="Chapple C."/>
            <person name="McKernan K.J."/>
            <person name="McEwan P."/>
            <person name="Bosak S."/>
            <person name="Kellis M."/>
            <person name="Volff J.-N."/>
            <person name="Guigo R."/>
            <person name="Zody M.C."/>
            <person name="Mesirov J."/>
            <person name="Lindblad-Toh K."/>
            <person name="Birren B."/>
            <person name="Nusbaum C."/>
            <person name="Kahn D."/>
            <person name="Robinson-Rechavi M."/>
            <person name="Laudet V."/>
            <person name="Schachter V."/>
            <person name="Quetier F."/>
            <person name="Saurin W."/>
            <person name="Scarpelli C."/>
            <person name="Wincker P."/>
            <person name="Lander E.S."/>
            <person name="Weissenbach J."/>
            <person name="Roest Crollius H."/>
        </authorList>
    </citation>
    <scope>NUCLEOTIDE SEQUENCE [LARGE SCALE GENOMIC DNA]</scope>
</reference>
<feature type="region of interest" description="Disordered" evidence="18">
    <location>
        <begin position="784"/>
        <end position="823"/>
    </location>
</feature>
<dbReference type="GO" id="GO:0045180">
    <property type="term" value="C:basal cortex"/>
    <property type="evidence" value="ECO:0007669"/>
    <property type="project" value="TreeGrafter"/>
</dbReference>
<feature type="region of interest" description="Disordered" evidence="18">
    <location>
        <begin position="1139"/>
        <end position="1181"/>
    </location>
</feature>
<evidence type="ECO:0000256" key="2">
    <source>
        <dbReference type="ARBA" id="ARBA00004300"/>
    </source>
</evidence>
<feature type="domain" description="TOG" evidence="19">
    <location>
        <begin position="308"/>
        <end position="544"/>
    </location>
</feature>
<dbReference type="InterPro" id="IPR011989">
    <property type="entry name" value="ARM-like"/>
</dbReference>
<dbReference type="InterPro" id="IPR034085">
    <property type="entry name" value="TOG"/>
</dbReference>
<dbReference type="GO" id="GO:0008017">
    <property type="term" value="F:microtubule binding"/>
    <property type="evidence" value="ECO:0007669"/>
    <property type="project" value="TreeGrafter"/>
</dbReference>
<reference evidence="20" key="2">
    <citation type="submission" date="2025-08" db="UniProtKB">
        <authorList>
            <consortium name="Ensembl"/>
        </authorList>
    </citation>
    <scope>IDENTIFICATION</scope>
</reference>
<keyword evidence="10" id="KW-0677">Repeat</keyword>
<keyword evidence="16" id="KW-0137">Centromere</keyword>
<evidence type="ECO:0000259" key="19">
    <source>
        <dbReference type="SMART" id="SM01349"/>
    </source>
</evidence>
<feature type="compositionally biased region" description="Basic and acidic residues" evidence="18">
    <location>
        <begin position="1139"/>
        <end position="1151"/>
    </location>
</feature>
<feature type="compositionally biased region" description="Polar residues" evidence="18">
    <location>
        <begin position="643"/>
        <end position="653"/>
    </location>
</feature>
<feature type="domain" description="TOG" evidence="19">
    <location>
        <begin position="3"/>
        <end position="229"/>
    </location>
</feature>
<evidence type="ECO:0000256" key="4">
    <source>
        <dbReference type="ARBA" id="ARBA00004629"/>
    </source>
</evidence>
<evidence type="ECO:0000256" key="17">
    <source>
        <dbReference type="PROSITE-ProRule" id="PRU00103"/>
    </source>
</evidence>
<dbReference type="SMART" id="SM01349">
    <property type="entry name" value="TOG"/>
    <property type="match status" value="4"/>
</dbReference>
<dbReference type="GO" id="GO:0051301">
    <property type="term" value="P:cell division"/>
    <property type="evidence" value="ECO:0007669"/>
    <property type="project" value="UniProtKB-KW"/>
</dbReference>
<dbReference type="GO" id="GO:0072686">
    <property type="term" value="C:mitotic spindle"/>
    <property type="evidence" value="ECO:0007669"/>
    <property type="project" value="TreeGrafter"/>
</dbReference>
<evidence type="ECO:0000256" key="12">
    <source>
        <dbReference type="ARBA" id="ARBA00022838"/>
    </source>
</evidence>
<dbReference type="GO" id="GO:0090307">
    <property type="term" value="P:mitotic spindle assembly"/>
    <property type="evidence" value="ECO:0007669"/>
    <property type="project" value="TreeGrafter"/>
</dbReference>
<dbReference type="GO" id="GO:0043515">
    <property type="term" value="F:kinetochore binding"/>
    <property type="evidence" value="ECO:0007669"/>
    <property type="project" value="TreeGrafter"/>
</dbReference>
<keyword evidence="8" id="KW-0132">Cell division</keyword>
<evidence type="ECO:0000256" key="5">
    <source>
        <dbReference type="ARBA" id="ARBA00009549"/>
    </source>
</evidence>
<feature type="domain" description="TOG" evidence="19">
    <location>
        <begin position="1239"/>
        <end position="1475"/>
    </location>
</feature>
<dbReference type="PANTHER" id="PTHR21567">
    <property type="entry name" value="CLASP"/>
    <property type="match status" value="1"/>
</dbReference>
<evidence type="ECO:0000256" key="9">
    <source>
        <dbReference type="ARBA" id="ARBA00022701"/>
    </source>
</evidence>
<dbReference type="GO" id="GO:0005794">
    <property type="term" value="C:Golgi apparatus"/>
    <property type="evidence" value="ECO:0007669"/>
    <property type="project" value="UniProtKB-SubCell"/>
</dbReference>
<feature type="compositionally biased region" description="Polar residues" evidence="18">
    <location>
        <begin position="1077"/>
        <end position="1090"/>
    </location>
</feature>
<dbReference type="GO" id="GO:0005813">
    <property type="term" value="C:centrosome"/>
    <property type="evidence" value="ECO:0007669"/>
    <property type="project" value="UniProtKB-SubCell"/>
</dbReference>
<sequence>AMEYLLDQVTQKDVGKRLQVGQEVIELILDQEKTPDLEQDQSVVDRMVDAVASSWVNSSNFKVVLLGMDILSALVSRLQERFRTQVGTVLPSLMDRLGDAKDQVRDQDQALLLKIMDQAANPQYVWERMMGGFKHKNNRTREGLCLCLISTLNVFGSQSLTLSKIVPHICHLLGDPTSQVRDGAMNCLVEIYRHVGERVRMDLGKKGLPQSRLNVIFSKFDEVQRSGNMVLSPVSDKNFEDDDSVDGGRSSSSSKGASLSGRKTVSMGSFRRPSSASGSKSAGRDGSGAGAVDEEDFIQAFEDVPTVQIYSNREVEEAMAKIRDVLSDDKRDWELRVAALKKVRSLLLAGAAEFDGFPQQLRLMEAAFKLSAKDLRSQVVREACITLGHLSSVLGSRFDHAAEATMPILLNLVPNSAKVMATSGVAAIRLILRHTHFPRLIPIITSNCTSKSVAVRRRCFEFLDLLLQEWQTGSLERHGTVLMETIKKGVHDADAEARSVARKCYWSFHGHFRREAEQLFQGLESSYQKALQTHLRSGDSVMSLPASDRSSSSSQESLNRPQPVKNPFGSAASRSKKASSKAPPTRSSLQRSRSDVDVNAAAAASSRTRMPAVPSAAAPFSSASALPPGSYASLAGRVRTRRSSSGNGPSVTDSRGRSRGKVVSQSQQVPHCQTSAYVPAGSRSGSPGRLLTSTYGRIPRPSVGGGASSSSAASGLADKSSSRGHRSQGCSRETSPSRSAADRLSHQARISASVNAMRILNTGTEVEAAVADALLLGDSRSKRRPVRRRFESPGLYSDDDANSDASSACSERSYSSRNGGAAPHYMRQTEDVAEVLNHCASANWSERKEGLLGLQNLFKSQRMLSRVELKRLCEIFTRMFADPHSKRVFSMFLETLVDFIVLNRDDLQDWLFVLTQLLKKMGADLLGSVQAKVQKALDVTRESFPYEQQFNILMRFIVDQTQTPNLKVKVAILRYIEALARQMDPAFVNSSETRLAVSRIITWTTEPKSSDVRKAAQVVLIALFELNTPEFTMLLGALPKTFQDGTTKLLHNHLRNTSASMRATVTTLGGKLLRVQGSRSSPLTSPTNCSHGGLSPSMMEYDSENLNSEEIYSSLRGVTEAIQNYSFRSQDDLMELRRDGKRDATVSRKDSTFSSFPDAWRSHPSPPRQSGVGASSDADAVGCGRTALDNKTSLLNTPSPRSFAGPRFRDYNPYNYSDALDKAAAKEAFHEGGGEHLRDAGPAEQLELVGGLLKELSHGQAGERGPDERRGTLLELLKVAREDSLVVWEEHFKTMLLLLLETLGDKDHTIRALALRVMKEILRNQPARFKNYAELTIMKTLEAHKDSHKEVVRAAEEAASTLAGSIHPEQCIKVLCPIVQTADYPINLAAIKMQTKAIERIAKEPLHQLLSDIIPGLLQGYDNTESSVRKASVFCLVAIYSVIGEELKPYLSQLTGSKMKLLNLYIKRAQTSSNSSSSSDISSY</sequence>
<evidence type="ECO:0000256" key="13">
    <source>
        <dbReference type="ARBA" id="ARBA00023034"/>
    </source>
</evidence>
<dbReference type="InterPro" id="IPR016024">
    <property type="entry name" value="ARM-type_fold"/>
</dbReference>
<evidence type="ECO:0000256" key="10">
    <source>
        <dbReference type="ARBA" id="ARBA00022737"/>
    </source>
</evidence>
<keyword evidence="14" id="KW-0206">Cytoskeleton</keyword>
<keyword evidence="6" id="KW-0158">Chromosome</keyword>
<proteinExistence type="inferred from homology"/>
<dbReference type="InterPro" id="IPR024395">
    <property type="entry name" value="CLASP_N_dom"/>
</dbReference>
<feature type="region of interest" description="Disordered" evidence="18">
    <location>
        <begin position="1077"/>
        <end position="1100"/>
    </location>
</feature>
<evidence type="ECO:0000256" key="14">
    <source>
        <dbReference type="ARBA" id="ARBA00023212"/>
    </source>
</evidence>
<dbReference type="GO" id="GO:0005876">
    <property type="term" value="C:spindle microtubule"/>
    <property type="evidence" value="ECO:0007669"/>
    <property type="project" value="TreeGrafter"/>
</dbReference>
<dbReference type="Pfam" id="PF21041">
    <property type="entry name" value="XMAP215_CLASP_TOG"/>
    <property type="match status" value="1"/>
</dbReference>